<protein>
    <recommendedName>
        <fullName evidence="1">DNA (cytosine-5-)-methyltransferase</fullName>
        <ecNumber evidence="1">2.1.1.37</ecNumber>
    </recommendedName>
</protein>
<dbReference type="InterPro" id="IPR050390">
    <property type="entry name" value="C5-Methyltransferase"/>
</dbReference>
<evidence type="ECO:0000313" key="9">
    <source>
        <dbReference type="EMBL" id="GIE49586.1"/>
    </source>
</evidence>
<dbReference type="PROSITE" id="PS51679">
    <property type="entry name" value="SAM_MT_C5"/>
    <property type="match status" value="1"/>
</dbReference>
<dbReference type="PANTHER" id="PTHR10629">
    <property type="entry name" value="CYTOSINE-SPECIFIC METHYLTRANSFERASE"/>
    <property type="match status" value="1"/>
</dbReference>
<comment type="caution">
    <text evidence="9">The sequence shown here is derived from an EMBL/GenBank/DDBJ whole genome shotgun (WGS) entry which is preliminary data.</text>
</comment>
<dbReference type="InterPro" id="IPR029063">
    <property type="entry name" value="SAM-dependent_MTases_sf"/>
</dbReference>
<evidence type="ECO:0000256" key="6">
    <source>
        <dbReference type="PROSITE-ProRule" id="PRU01016"/>
    </source>
</evidence>
<dbReference type="GO" id="GO:0044027">
    <property type="term" value="P:negative regulation of gene expression via chromosomal CpG island methylation"/>
    <property type="evidence" value="ECO:0007669"/>
    <property type="project" value="TreeGrafter"/>
</dbReference>
<accession>A0A919JFN3</accession>
<dbReference type="PRINTS" id="PR00105">
    <property type="entry name" value="C5METTRFRASE"/>
</dbReference>
<dbReference type="SUPFAM" id="SSF53335">
    <property type="entry name" value="S-adenosyl-L-methionine-dependent methyltransferases"/>
    <property type="match status" value="1"/>
</dbReference>
<dbReference type="Gene3D" id="3.90.120.10">
    <property type="entry name" value="DNA Methylase, subunit A, domain 2"/>
    <property type="match status" value="1"/>
</dbReference>
<dbReference type="Gene3D" id="3.40.50.150">
    <property type="entry name" value="Vaccinia Virus protein VP39"/>
    <property type="match status" value="1"/>
</dbReference>
<evidence type="ECO:0000256" key="1">
    <source>
        <dbReference type="ARBA" id="ARBA00011975"/>
    </source>
</evidence>
<dbReference type="EMBL" id="BOMQ01000036">
    <property type="protein sequence ID" value="GIE49586.1"/>
    <property type="molecule type" value="Genomic_DNA"/>
</dbReference>
<evidence type="ECO:0000256" key="5">
    <source>
        <dbReference type="ARBA" id="ARBA00022747"/>
    </source>
</evidence>
<feature type="region of interest" description="Disordered" evidence="8">
    <location>
        <begin position="348"/>
        <end position="368"/>
    </location>
</feature>
<dbReference type="AlphaFoldDB" id="A0A919JFN3"/>
<evidence type="ECO:0000256" key="3">
    <source>
        <dbReference type="ARBA" id="ARBA00022679"/>
    </source>
</evidence>
<keyword evidence="10" id="KW-1185">Reference proteome</keyword>
<keyword evidence="4 6" id="KW-0949">S-adenosyl-L-methionine</keyword>
<evidence type="ECO:0000256" key="8">
    <source>
        <dbReference type="SAM" id="MobiDB-lite"/>
    </source>
</evidence>
<name>A0A919JFN3_9ACTN</name>
<evidence type="ECO:0000256" key="2">
    <source>
        <dbReference type="ARBA" id="ARBA00022603"/>
    </source>
</evidence>
<dbReference type="Pfam" id="PF00145">
    <property type="entry name" value="DNA_methylase"/>
    <property type="match status" value="1"/>
</dbReference>
<keyword evidence="5" id="KW-0680">Restriction system</keyword>
<keyword evidence="2 6" id="KW-0489">Methyltransferase</keyword>
<sequence length="368" mass="41285">MHTVVDLFCGCGGGSMGFHRAGFRTVGAVEIDEDAATAFTLNVGIAPIVKDIRDVRGEDIVGSAGLRRGELTLLFGCPPCQSFTVLRRAAKPLDYDEQRRELIYEYLRLVEELYPRHIAFENVPGLVEGRWRPYYDNFEKILSDLGYRFEQAVVDAAEYGVPQRRRRVLVIGSRVTEPELPYPTHSTTGNNEMGLKKRLPFVTVRDTIECLPALASGEQDPTDEFHKARRHSDLALQRLASLKEGQGRADLPAHLVLECHKDHKGHYDIYGRMWWDRVAPTLTSGCTNVTRGRFAHPEQHRAITLREAMLLQTFDEGARLHGGVEKMALQAGNAVPSLLAEHIGKTIKTMERRSRQSTRPADGLEAES</sequence>
<organism evidence="9 10">
    <name type="scientific">Actinoplanes nipponensis</name>
    <dbReference type="NCBI Taxonomy" id="135950"/>
    <lineage>
        <taxon>Bacteria</taxon>
        <taxon>Bacillati</taxon>
        <taxon>Actinomycetota</taxon>
        <taxon>Actinomycetes</taxon>
        <taxon>Micromonosporales</taxon>
        <taxon>Micromonosporaceae</taxon>
        <taxon>Actinoplanes</taxon>
    </lineage>
</organism>
<dbReference type="EC" id="2.1.1.37" evidence="1"/>
<evidence type="ECO:0000313" key="10">
    <source>
        <dbReference type="Proteomes" id="UP000647172"/>
    </source>
</evidence>
<dbReference type="RefSeq" id="WP_203768995.1">
    <property type="nucleotide sequence ID" value="NZ_BAAAYJ010000080.1"/>
</dbReference>
<dbReference type="GO" id="GO:0032259">
    <property type="term" value="P:methylation"/>
    <property type="evidence" value="ECO:0007669"/>
    <property type="project" value="UniProtKB-KW"/>
</dbReference>
<keyword evidence="3 6" id="KW-0808">Transferase</keyword>
<comment type="similarity">
    <text evidence="6 7">Belongs to the class I-like SAM-binding methyltransferase superfamily. C5-methyltransferase family.</text>
</comment>
<dbReference type="Proteomes" id="UP000647172">
    <property type="component" value="Unassembled WGS sequence"/>
</dbReference>
<dbReference type="PANTHER" id="PTHR10629:SF52">
    <property type="entry name" value="DNA (CYTOSINE-5)-METHYLTRANSFERASE 1"/>
    <property type="match status" value="1"/>
</dbReference>
<gene>
    <name evidence="9" type="ORF">Ani05nite_31200</name>
</gene>
<dbReference type="GO" id="GO:0003677">
    <property type="term" value="F:DNA binding"/>
    <property type="evidence" value="ECO:0007669"/>
    <property type="project" value="TreeGrafter"/>
</dbReference>
<evidence type="ECO:0000256" key="7">
    <source>
        <dbReference type="RuleBase" id="RU000416"/>
    </source>
</evidence>
<dbReference type="InterPro" id="IPR001525">
    <property type="entry name" value="C5_MeTfrase"/>
</dbReference>
<dbReference type="GO" id="GO:0009307">
    <property type="term" value="P:DNA restriction-modification system"/>
    <property type="evidence" value="ECO:0007669"/>
    <property type="project" value="UniProtKB-KW"/>
</dbReference>
<evidence type="ECO:0000256" key="4">
    <source>
        <dbReference type="ARBA" id="ARBA00022691"/>
    </source>
</evidence>
<reference evidence="9" key="1">
    <citation type="submission" date="2021-01" db="EMBL/GenBank/DDBJ databases">
        <title>Whole genome shotgun sequence of Actinoplanes nipponensis NBRC 14063.</title>
        <authorList>
            <person name="Komaki H."/>
            <person name="Tamura T."/>
        </authorList>
    </citation>
    <scope>NUCLEOTIDE SEQUENCE</scope>
    <source>
        <strain evidence="9">NBRC 14063</strain>
    </source>
</reference>
<dbReference type="GO" id="GO:0003886">
    <property type="term" value="F:DNA (cytosine-5-)-methyltransferase activity"/>
    <property type="evidence" value="ECO:0007669"/>
    <property type="project" value="UniProtKB-EC"/>
</dbReference>
<proteinExistence type="inferred from homology"/>
<feature type="active site" evidence="6">
    <location>
        <position position="80"/>
    </location>
</feature>
<dbReference type="NCBIfam" id="TIGR00675">
    <property type="entry name" value="dcm"/>
    <property type="match status" value="1"/>
</dbReference>